<keyword evidence="1" id="KW-1133">Transmembrane helix</keyword>
<feature type="non-terminal residue" evidence="2">
    <location>
        <position position="1"/>
    </location>
</feature>
<accession>A0A0B7AST5</accession>
<evidence type="ECO:0000313" key="2">
    <source>
        <dbReference type="EMBL" id="CEK83697.1"/>
    </source>
</evidence>
<dbReference type="AlphaFoldDB" id="A0A0B7AST5"/>
<feature type="transmembrane region" description="Helical" evidence="1">
    <location>
        <begin position="20"/>
        <end position="41"/>
    </location>
</feature>
<keyword evidence="1" id="KW-0812">Transmembrane</keyword>
<sequence>GIHCIVIFMSYDVISLSRDLHITVFFYQLCYSPGALVIYYFNLDKEQAVLSDAQFKSSNLDLYLLTPGDDDGLKSKFIKLNGKILLMNGSMLPPMPPKPYKGKVTVEAQSFGFIVVPQANVQLCVDYFANVDSIVSNTGASYHSVVYFPRCKLF</sequence>
<gene>
    <name evidence="2" type="primary">ORF138580</name>
</gene>
<dbReference type="EMBL" id="HACG01036832">
    <property type="protein sequence ID" value="CEK83697.1"/>
    <property type="molecule type" value="Transcribed_RNA"/>
</dbReference>
<proteinExistence type="predicted"/>
<evidence type="ECO:0000256" key="1">
    <source>
        <dbReference type="SAM" id="Phobius"/>
    </source>
</evidence>
<protein>
    <submittedName>
        <fullName evidence="2">Uncharacterized protein</fullName>
    </submittedName>
</protein>
<organism evidence="2">
    <name type="scientific">Arion vulgaris</name>
    <dbReference type="NCBI Taxonomy" id="1028688"/>
    <lineage>
        <taxon>Eukaryota</taxon>
        <taxon>Metazoa</taxon>
        <taxon>Spiralia</taxon>
        <taxon>Lophotrochozoa</taxon>
        <taxon>Mollusca</taxon>
        <taxon>Gastropoda</taxon>
        <taxon>Heterobranchia</taxon>
        <taxon>Euthyneura</taxon>
        <taxon>Panpulmonata</taxon>
        <taxon>Eupulmonata</taxon>
        <taxon>Stylommatophora</taxon>
        <taxon>Helicina</taxon>
        <taxon>Arionoidea</taxon>
        <taxon>Arionidae</taxon>
        <taxon>Arion</taxon>
    </lineage>
</organism>
<reference evidence="2" key="1">
    <citation type="submission" date="2014-12" db="EMBL/GenBank/DDBJ databases">
        <title>Insight into the proteome of Arion vulgaris.</title>
        <authorList>
            <person name="Aradska J."/>
            <person name="Bulat T."/>
            <person name="Smidak R."/>
            <person name="Sarate P."/>
            <person name="Gangsoo J."/>
            <person name="Sialana F."/>
            <person name="Bilban M."/>
            <person name="Lubec G."/>
        </authorList>
    </citation>
    <scope>NUCLEOTIDE SEQUENCE</scope>
    <source>
        <tissue evidence="2">Skin</tissue>
    </source>
</reference>
<keyword evidence="1" id="KW-0472">Membrane</keyword>
<name>A0A0B7AST5_9EUPU</name>